<accession>A0A919U3Q5</accession>
<dbReference type="EMBL" id="BONO01000024">
    <property type="protein sequence ID" value="GIG37508.1"/>
    <property type="molecule type" value="Genomic_DNA"/>
</dbReference>
<sequence length="71" mass="7828">MRDTDISTRRLRINLVAAPVLAIGGGYLGVVAAQEGRTVGVAVAALQVTLGVYLLVWSLRQLRRRRRRDGR</sequence>
<gene>
    <name evidence="2" type="ORF">Cpa01nite_28890</name>
</gene>
<comment type="caution">
    <text evidence="2">The sequence shown here is derived from an EMBL/GenBank/DDBJ whole genome shotgun (WGS) entry which is preliminary data.</text>
</comment>
<keyword evidence="1" id="KW-0812">Transmembrane</keyword>
<organism evidence="2 3">
    <name type="scientific">Cellulomonas pakistanensis</name>
    <dbReference type="NCBI Taxonomy" id="992287"/>
    <lineage>
        <taxon>Bacteria</taxon>
        <taxon>Bacillati</taxon>
        <taxon>Actinomycetota</taxon>
        <taxon>Actinomycetes</taxon>
        <taxon>Micrococcales</taxon>
        <taxon>Cellulomonadaceae</taxon>
        <taxon>Cellulomonas</taxon>
    </lineage>
</organism>
<keyword evidence="3" id="KW-1185">Reference proteome</keyword>
<dbReference type="Proteomes" id="UP000642125">
    <property type="component" value="Unassembled WGS sequence"/>
</dbReference>
<feature type="transmembrane region" description="Helical" evidence="1">
    <location>
        <begin position="12"/>
        <end position="33"/>
    </location>
</feature>
<dbReference type="RefSeq" id="WP_203669499.1">
    <property type="nucleotide sequence ID" value="NZ_BONO01000024.1"/>
</dbReference>
<evidence type="ECO:0000256" key="1">
    <source>
        <dbReference type="SAM" id="Phobius"/>
    </source>
</evidence>
<evidence type="ECO:0000313" key="3">
    <source>
        <dbReference type="Proteomes" id="UP000642125"/>
    </source>
</evidence>
<proteinExistence type="predicted"/>
<feature type="transmembrane region" description="Helical" evidence="1">
    <location>
        <begin position="39"/>
        <end position="59"/>
    </location>
</feature>
<dbReference type="AlphaFoldDB" id="A0A919U3Q5"/>
<name>A0A919U3Q5_9CELL</name>
<keyword evidence="1" id="KW-1133">Transmembrane helix</keyword>
<protein>
    <submittedName>
        <fullName evidence="2">Uncharacterized protein</fullName>
    </submittedName>
</protein>
<reference evidence="2" key="1">
    <citation type="submission" date="2021-01" db="EMBL/GenBank/DDBJ databases">
        <title>Whole genome shotgun sequence of Cellulomonas pakistanensis NBRC 110800.</title>
        <authorList>
            <person name="Komaki H."/>
            <person name="Tamura T."/>
        </authorList>
    </citation>
    <scope>NUCLEOTIDE SEQUENCE</scope>
    <source>
        <strain evidence="2">NBRC 110800</strain>
    </source>
</reference>
<evidence type="ECO:0000313" key="2">
    <source>
        <dbReference type="EMBL" id="GIG37508.1"/>
    </source>
</evidence>
<keyword evidence="1" id="KW-0472">Membrane</keyword>